<accession>A0A840I4D1</accession>
<evidence type="ECO:0000313" key="3">
    <source>
        <dbReference type="Proteomes" id="UP000563524"/>
    </source>
</evidence>
<feature type="domain" description="Glycosyl hydrolase family 13 catalytic" evidence="1">
    <location>
        <begin position="4"/>
        <end position="682"/>
    </location>
</feature>
<dbReference type="Gene3D" id="3.20.20.80">
    <property type="entry name" value="Glycosidases"/>
    <property type="match status" value="1"/>
</dbReference>
<dbReference type="GO" id="GO:0005992">
    <property type="term" value="P:trehalose biosynthetic process"/>
    <property type="evidence" value="ECO:0007669"/>
    <property type="project" value="TreeGrafter"/>
</dbReference>
<dbReference type="Pfam" id="PF00128">
    <property type="entry name" value="Alpha-amylase"/>
    <property type="match status" value="1"/>
</dbReference>
<dbReference type="RefSeq" id="WP_183817241.1">
    <property type="nucleotide sequence ID" value="NZ_JACHOB010000002.1"/>
</dbReference>
<dbReference type="SUPFAM" id="SSF51445">
    <property type="entry name" value="(Trans)glycosidases"/>
    <property type="match status" value="1"/>
</dbReference>
<dbReference type="Proteomes" id="UP000563524">
    <property type="component" value="Unassembled WGS sequence"/>
</dbReference>
<sequence length="746" mass="82363">MRPVTATYRIQFGGETTFARAGELAPYLAGLGISHLYASPVFAAGPGSTHGYDVTDYNALNPELGGRDAFEAMVRALNEHGVGVILDIVPNHMAAHPKNPWFASVLREGRASEHADTFDIDWDKAEGRIVLPILGAPLEEVLKNGELSVVDDDDFGRALAYYDARFPLAEGSEKGDIAETVAAQAYELSFWRELEKLNYRRFFDITDLIGVRMEDEAVFERSHRLIRELVEAGLVDGLRVDHVDGMRDPQGYLERLAGLFPDVSVPPVWVEKIVESEERLPESWPVRGETGYAVMPWLDGVMVDTGAEGPLTHLYAELCSDERVFDEVVAEAKRQVMEGPFAHEFGALAAIIAKAETLDRDAVLRALEDIAGSFPVYRTYLRGGDAADAERLRRFAGEGDETHAAVLAVLSDPARSEALTFQQMTGPVTAKAVEDTSFYRWHRWSMLNEVGGDPALFGRTATAFHDRMVERARIEPLALSATATHDTKRGEDVRMRLAAATHRPDEWAGWARDWFEASTDLRSGLADNTCYLIFQTLVGFWPVNGEDGEADLADRLAEYVLKAARERKRDTSWTDQDEAYERALERLARKACEGELAGHARRAATTLAEPAADLSVARTVLKAAIPGVPDTYQGRELTDLSLVDPDNRRPVDWHALQKRQRDTGDDPSGRKFAATRAMLTLRRERPALFDEGAYVPIGAPDGTLAFERRHGDEVLRVALAVRPGASLPPQAGEVVFSDPAAIVTLT</sequence>
<dbReference type="GO" id="GO:0030980">
    <property type="term" value="P:alpha-glucan catabolic process"/>
    <property type="evidence" value="ECO:0007669"/>
    <property type="project" value="TreeGrafter"/>
</dbReference>
<comment type="caution">
    <text evidence="2">The sequence shown here is derived from an EMBL/GenBank/DDBJ whole genome shotgun (WGS) entry which is preliminary data.</text>
</comment>
<dbReference type="Gene3D" id="1.10.10.470">
    <property type="entry name" value="Maltooligosyl trehalose synthase, domain 4"/>
    <property type="match status" value="1"/>
</dbReference>
<dbReference type="SMART" id="SM00642">
    <property type="entry name" value="Aamy"/>
    <property type="match status" value="1"/>
</dbReference>
<dbReference type="InterPro" id="IPR012767">
    <property type="entry name" value="Trehalose_TreY"/>
</dbReference>
<dbReference type="InterPro" id="IPR013797">
    <property type="entry name" value="Maltooligo_trehalose_synth_4"/>
</dbReference>
<dbReference type="NCBIfam" id="TIGR02401">
    <property type="entry name" value="trehalose_TreY"/>
    <property type="match status" value="1"/>
</dbReference>
<evidence type="ECO:0000259" key="1">
    <source>
        <dbReference type="SMART" id="SM00642"/>
    </source>
</evidence>
<protein>
    <submittedName>
        <fullName evidence="2">(1-&gt;4)-alpha-D-glucan 1-alpha-D-glucosylmutase</fullName>
        <ecNumber evidence="2">5.4.99.15</ecNumber>
    </submittedName>
</protein>
<dbReference type="EC" id="5.4.99.15" evidence="2"/>
<dbReference type="CDD" id="cd11336">
    <property type="entry name" value="AmyAc_MTSase"/>
    <property type="match status" value="1"/>
</dbReference>
<dbReference type="AlphaFoldDB" id="A0A840I4D1"/>
<dbReference type="InterPro" id="IPR006047">
    <property type="entry name" value="GH13_cat_dom"/>
</dbReference>
<dbReference type="PANTHER" id="PTHR10357">
    <property type="entry name" value="ALPHA-AMYLASE FAMILY MEMBER"/>
    <property type="match status" value="1"/>
</dbReference>
<reference evidence="2 3" key="1">
    <citation type="submission" date="2020-08" db="EMBL/GenBank/DDBJ databases">
        <title>Genomic Encyclopedia of Type Strains, Phase IV (KMG-IV): sequencing the most valuable type-strain genomes for metagenomic binning, comparative biology and taxonomic classification.</title>
        <authorList>
            <person name="Goeker M."/>
        </authorList>
    </citation>
    <scope>NUCLEOTIDE SEQUENCE [LARGE SCALE GENOMIC DNA]</scope>
    <source>
        <strain evidence="2 3">DSM 102850</strain>
    </source>
</reference>
<proteinExistence type="predicted"/>
<dbReference type="GO" id="GO:0047470">
    <property type="term" value="F:(1,4)-alpha-D-glucan 1-alpha-D-glucosylmutase activity"/>
    <property type="evidence" value="ECO:0007669"/>
    <property type="project" value="UniProtKB-EC"/>
</dbReference>
<dbReference type="InterPro" id="IPR017853">
    <property type="entry name" value="GH"/>
</dbReference>
<keyword evidence="2" id="KW-0413">Isomerase</keyword>
<dbReference type="Gene3D" id="3.30.1590.10">
    <property type="entry name" value="Maltooligosyl trehalose synthase, domain 2"/>
    <property type="match status" value="1"/>
</dbReference>
<gene>
    <name evidence="2" type="ORF">GGQ59_001578</name>
</gene>
<dbReference type="PANTHER" id="PTHR10357:SF216">
    <property type="entry name" value="MALTOOLIGOSYL TREHALOSE SYNTHASE-RELATED"/>
    <property type="match status" value="1"/>
</dbReference>
<name>A0A840I4D1_9PROT</name>
<dbReference type="EMBL" id="JACHOB010000002">
    <property type="protein sequence ID" value="MBB4659064.1"/>
    <property type="molecule type" value="Genomic_DNA"/>
</dbReference>
<evidence type="ECO:0000313" key="2">
    <source>
        <dbReference type="EMBL" id="MBB4659064.1"/>
    </source>
</evidence>
<organism evidence="2 3">
    <name type="scientific">Parvularcula dongshanensis</name>
    <dbReference type="NCBI Taxonomy" id="1173995"/>
    <lineage>
        <taxon>Bacteria</taxon>
        <taxon>Pseudomonadati</taxon>
        <taxon>Pseudomonadota</taxon>
        <taxon>Alphaproteobacteria</taxon>
        <taxon>Parvularculales</taxon>
        <taxon>Parvularculaceae</taxon>
        <taxon>Parvularcula</taxon>
    </lineage>
</organism>
<keyword evidence="3" id="KW-1185">Reference proteome</keyword>
<dbReference type="Gene3D" id="1.10.150.200">
    <property type="entry name" value="Maltooligosyl trehalose synthase, domain 3"/>
    <property type="match status" value="1"/>
</dbReference>